<dbReference type="EMBL" id="FNYY01000012">
    <property type="protein sequence ID" value="SEJ87412.1"/>
    <property type="molecule type" value="Genomic_DNA"/>
</dbReference>
<feature type="transmembrane region" description="Helical" evidence="1">
    <location>
        <begin position="12"/>
        <end position="32"/>
    </location>
</feature>
<comment type="caution">
    <text evidence="2">The sequence shown here is derived from an EMBL/GenBank/DDBJ whole genome shotgun (WGS) entry which is preliminary data.</text>
</comment>
<evidence type="ECO:0000256" key="1">
    <source>
        <dbReference type="SAM" id="Phobius"/>
    </source>
</evidence>
<evidence type="ECO:0000313" key="2">
    <source>
        <dbReference type="EMBL" id="SEJ87412.1"/>
    </source>
</evidence>
<keyword evidence="1" id="KW-0812">Transmembrane</keyword>
<dbReference type="RefSeq" id="WP_074837500.1">
    <property type="nucleotide sequence ID" value="NZ_CATLQZ010000010.1"/>
</dbReference>
<dbReference type="GeneID" id="80819500"/>
<keyword evidence="3" id="KW-1185">Reference proteome</keyword>
<protein>
    <submittedName>
        <fullName evidence="2">Uncharacterized protein</fullName>
    </submittedName>
</protein>
<organism evidence="2 3">
    <name type="scientific">Marinovum algicola</name>
    <dbReference type="NCBI Taxonomy" id="42444"/>
    <lineage>
        <taxon>Bacteria</taxon>
        <taxon>Pseudomonadati</taxon>
        <taxon>Pseudomonadota</taxon>
        <taxon>Alphaproteobacteria</taxon>
        <taxon>Rhodobacterales</taxon>
        <taxon>Roseobacteraceae</taxon>
        <taxon>Marinovum</taxon>
    </lineage>
</organism>
<reference evidence="2 3" key="1">
    <citation type="submission" date="2016-10" db="EMBL/GenBank/DDBJ databases">
        <authorList>
            <person name="Varghese N."/>
            <person name="Submissions S."/>
        </authorList>
    </citation>
    <scope>NUCLEOTIDE SEQUENCE [LARGE SCALE GENOMIC DNA]</scope>
    <source>
        <strain evidence="2 3">FF3</strain>
    </source>
</reference>
<sequence length="173" mass="19063">MSFVRPEVRRALWRWREVLAGVGLLALGLWWGFGAIGWMINGLGYVLTAMAGALVVLGLQRGRFRDGADGPGVVQIVEGRVAYFGPLTGGAVDMADLSRLSLDRRMHPAHWILAQPGHDPLHIPVTAKGADQLFDAFTSLPGLRTEYMLRELGSDTSREVVIWQRRQIAPALH</sequence>
<evidence type="ECO:0000313" key="3">
    <source>
        <dbReference type="Proteomes" id="UP000182932"/>
    </source>
</evidence>
<keyword evidence="1" id="KW-1133">Transmembrane helix</keyword>
<gene>
    <name evidence="2" type="ORF">SAMN04487940_112100</name>
</gene>
<dbReference type="Proteomes" id="UP000182932">
    <property type="component" value="Unassembled WGS sequence"/>
</dbReference>
<name>A0A975WC81_9RHOB</name>
<accession>A0A975WC81</accession>
<proteinExistence type="predicted"/>
<dbReference type="AlphaFoldDB" id="A0A975WC81"/>
<feature type="transmembrane region" description="Helical" evidence="1">
    <location>
        <begin position="38"/>
        <end position="59"/>
    </location>
</feature>
<keyword evidence="1" id="KW-0472">Membrane</keyword>